<gene>
    <name evidence="2" type="ORF">BYL167_LOCUS58268</name>
    <name evidence="3" type="ORF">GIL414_LOCUS65788</name>
</gene>
<feature type="domain" description="Ubiquitin-like modifier-activating enzyme Atg7 N-terminal" evidence="1">
    <location>
        <begin position="6"/>
        <end position="200"/>
    </location>
</feature>
<sequence length="206" mass="23862">NNKISNQQQLYSVNGTLKLVNTIEEFKTFDIDSALKTESSLLWNDFVQGGTLENPQKLNRFYLLIFADLKKYIYHYWFAFPTFLVPTAFNLLNPVKSIGEQFPSDEIGAITKTLEANRLHACCLHRQQNSSFAVINLKQAVDNLNEKPQSASEYIFIVNDPSTDPAHPGWPVRNLLTLLYYHLRSVEQLNVICWRERFRDGQQYVN</sequence>
<proteinExistence type="predicted"/>
<evidence type="ECO:0000313" key="3">
    <source>
        <dbReference type="EMBL" id="CAF5160998.1"/>
    </source>
</evidence>
<dbReference type="Pfam" id="PF16420">
    <property type="entry name" value="ATG7_N"/>
    <property type="match status" value="1"/>
</dbReference>
<evidence type="ECO:0000259" key="1">
    <source>
        <dbReference type="Pfam" id="PF16420"/>
    </source>
</evidence>
<organism evidence="3 4">
    <name type="scientific">Rotaria magnacalcarata</name>
    <dbReference type="NCBI Taxonomy" id="392030"/>
    <lineage>
        <taxon>Eukaryota</taxon>
        <taxon>Metazoa</taxon>
        <taxon>Spiralia</taxon>
        <taxon>Gnathifera</taxon>
        <taxon>Rotifera</taxon>
        <taxon>Eurotatoria</taxon>
        <taxon>Bdelloidea</taxon>
        <taxon>Philodinida</taxon>
        <taxon>Philodinidae</taxon>
        <taxon>Rotaria</taxon>
    </lineage>
</organism>
<protein>
    <recommendedName>
        <fullName evidence="1">Ubiquitin-like modifier-activating enzyme Atg7 N-terminal domain-containing protein</fullName>
    </recommendedName>
</protein>
<feature type="non-terminal residue" evidence="3">
    <location>
        <position position="206"/>
    </location>
</feature>
<dbReference type="Gene3D" id="3.40.140.70">
    <property type="entry name" value="Ubiquitin-like modifier-activating enzyme ATG7 N-terminal domain"/>
    <property type="match status" value="1"/>
</dbReference>
<dbReference type="InterPro" id="IPR032197">
    <property type="entry name" value="Atg7_N"/>
</dbReference>
<dbReference type="AlphaFoldDB" id="A0A8S3GD54"/>
<comment type="caution">
    <text evidence="3">The sequence shown here is derived from an EMBL/GenBank/DDBJ whole genome shotgun (WGS) entry which is preliminary data.</text>
</comment>
<evidence type="ECO:0000313" key="4">
    <source>
        <dbReference type="Proteomes" id="UP000681720"/>
    </source>
</evidence>
<dbReference type="Proteomes" id="UP000681967">
    <property type="component" value="Unassembled WGS sequence"/>
</dbReference>
<dbReference type="EMBL" id="CAJOBJ010300092">
    <property type="protein sequence ID" value="CAF5160998.1"/>
    <property type="molecule type" value="Genomic_DNA"/>
</dbReference>
<reference evidence="3" key="1">
    <citation type="submission" date="2021-02" db="EMBL/GenBank/DDBJ databases">
        <authorList>
            <person name="Nowell W R."/>
        </authorList>
    </citation>
    <scope>NUCLEOTIDE SEQUENCE</scope>
</reference>
<feature type="non-terminal residue" evidence="3">
    <location>
        <position position="1"/>
    </location>
</feature>
<dbReference type="EMBL" id="CAJOBH010226427">
    <property type="protein sequence ID" value="CAF5052654.1"/>
    <property type="molecule type" value="Genomic_DNA"/>
</dbReference>
<dbReference type="Proteomes" id="UP000681720">
    <property type="component" value="Unassembled WGS sequence"/>
</dbReference>
<name>A0A8S3GD54_9BILA</name>
<dbReference type="InterPro" id="IPR042522">
    <property type="entry name" value="Atg7_N_1"/>
</dbReference>
<evidence type="ECO:0000313" key="2">
    <source>
        <dbReference type="EMBL" id="CAF5052654.1"/>
    </source>
</evidence>
<accession>A0A8S3GD54</accession>